<proteinExistence type="predicted"/>
<dbReference type="InterPro" id="IPR003421">
    <property type="entry name" value="Opine_DH"/>
</dbReference>
<dbReference type="PANTHER" id="PTHR38015">
    <property type="entry name" value="BLR6086 PROTEIN"/>
    <property type="match status" value="1"/>
</dbReference>
<evidence type="ECO:0000256" key="4">
    <source>
        <dbReference type="ARBA" id="ARBA00023002"/>
    </source>
</evidence>
<keyword evidence="3" id="KW-0566">Pantothenate biosynthesis</keyword>
<dbReference type="InterPro" id="IPR013332">
    <property type="entry name" value="KPR_N"/>
</dbReference>
<dbReference type="InterPro" id="IPR036291">
    <property type="entry name" value="NAD(P)-bd_dom_sf"/>
</dbReference>
<dbReference type="Pfam" id="PF02558">
    <property type="entry name" value="ApbA"/>
    <property type="match status" value="1"/>
</dbReference>
<dbReference type="GO" id="GO:0015940">
    <property type="term" value="P:pantothenate biosynthetic process"/>
    <property type="evidence" value="ECO:0007669"/>
    <property type="project" value="UniProtKB-UniPathway"/>
</dbReference>
<reference evidence="9" key="1">
    <citation type="submission" date="2019-02" db="EMBL/GenBank/DDBJ databases">
        <authorList>
            <person name="Gruber-Vodicka R. H."/>
            <person name="Seah K. B. B."/>
        </authorList>
    </citation>
    <scope>NUCLEOTIDE SEQUENCE</scope>
    <source>
        <strain evidence="8">BECK_S312</strain>
        <strain evidence="9">BECK_S426</strain>
    </source>
</reference>
<keyword evidence="4" id="KW-0560">Oxidoreductase</keyword>
<dbReference type="InterPro" id="IPR051729">
    <property type="entry name" value="Opine/Lysopine_DH"/>
</dbReference>
<evidence type="ECO:0000259" key="7">
    <source>
        <dbReference type="Pfam" id="PF02558"/>
    </source>
</evidence>
<dbReference type="InterPro" id="IPR008927">
    <property type="entry name" value="6-PGluconate_DH-like_C_sf"/>
</dbReference>
<sequence length="365" mass="40268">MRKNTTFAVFGAGNLGLAQAGHLAVQGFGVSLCNRSAKRLQPIIQNDNRIELSGSLSGSGRLQLVTTNYAEAIAGRDLIIITSAAPGHRVITRDILPVLRPNQALLLHPAYMFGAIEVRQLLADSGVQDILIGELSNTVFACRANGAQVHIFAIKKNIGIAYLPTGVDNRAIETFKIIYRDYIECYDTVLETGLLDLNYMLHPFINMMNAGLIDRMEPFDYYHCGVTPHISNVIEAADRERTAICHALGIRGYSAIDLMKRHYPHQVEKSTSFYEATASNVAYKGIASPDHLYTRNIWEDIPYGIMPIISLGKALEIETPVMQAIYELCRAAFGNDWREEARTLDNLGLIGLDAAGLLRYAQTGL</sequence>
<dbReference type="Gene3D" id="1.10.1040.10">
    <property type="entry name" value="N-(1-d-carboxylethyl)-l-norvaline Dehydrogenase, domain 2"/>
    <property type="match status" value="1"/>
</dbReference>
<dbReference type="Gene3D" id="3.40.50.720">
    <property type="entry name" value="NAD(P)-binding Rossmann-like Domain"/>
    <property type="match status" value="1"/>
</dbReference>
<evidence type="ECO:0000256" key="5">
    <source>
        <dbReference type="ARBA" id="ARBA00048793"/>
    </source>
</evidence>
<evidence type="ECO:0000313" key="8">
    <source>
        <dbReference type="EMBL" id="VFK09556.1"/>
    </source>
</evidence>
<dbReference type="InterPro" id="IPR013328">
    <property type="entry name" value="6PGD_dom2"/>
</dbReference>
<dbReference type="GO" id="GO:0008677">
    <property type="term" value="F:2-dehydropantoate 2-reductase activity"/>
    <property type="evidence" value="ECO:0007669"/>
    <property type="project" value="UniProtKB-EC"/>
</dbReference>
<comment type="catalytic activity">
    <reaction evidence="5">
        <text>(R)-pantoate + NADP(+) = 2-dehydropantoate + NADPH + H(+)</text>
        <dbReference type="Rhea" id="RHEA:16233"/>
        <dbReference type="ChEBI" id="CHEBI:11561"/>
        <dbReference type="ChEBI" id="CHEBI:15378"/>
        <dbReference type="ChEBI" id="CHEBI:15980"/>
        <dbReference type="ChEBI" id="CHEBI:57783"/>
        <dbReference type="ChEBI" id="CHEBI:58349"/>
        <dbReference type="EC" id="1.1.1.169"/>
    </reaction>
</comment>
<name>A0A450X8K8_9GAMM</name>
<evidence type="ECO:0000256" key="1">
    <source>
        <dbReference type="ARBA" id="ARBA00004994"/>
    </source>
</evidence>
<dbReference type="AlphaFoldDB" id="A0A450X8K8"/>
<dbReference type="EMBL" id="CAADFP010000023">
    <property type="protein sequence ID" value="VFK25588.1"/>
    <property type="molecule type" value="Genomic_DNA"/>
</dbReference>
<evidence type="ECO:0000256" key="2">
    <source>
        <dbReference type="ARBA" id="ARBA00019465"/>
    </source>
</evidence>
<dbReference type="SUPFAM" id="SSF51735">
    <property type="entry name" value="NAD(P)-binding Rossmann-fold domains"/>
    <property type="match status" value="1"/>
</dbReference>
<dbReference type="EMBL" id="CAADFM010000025">
    <property type="protein sequence ID" value="VFK09556.1"/>
    <property type="molecule type" value="Genomic_DNA"/>
</dbReference>
<feature type="domain" description="Ketopantoate reductase N-terminal" evidence="7">
    <location>
        <begin position="8"/>
        <end position="107"/>
    </location>
</feature>
<accession>A0A450X8K8</accession>
<evidence type="ECO:0000313" key="9">
    <source>
        <dbReference type="EMBL" id="VFK25588.1"/>
    </source>
</evidence>
<feature type="domain" description="Opine dehydrogenase" evidence="6">
    <location>
        <begin position="186"/>
        <end position="332"/>
    </location>
</feature>
<comment type="pathway">
    <text evidence="1">Cofactor biosynthesis; (R)-pantothenate biosynthesis; (R)-pantoate from 3-methyl-2-oxobutanoate: step 2/2.</text>
</comment>
<protein>
    <recommendedName>
        <fullName evidence="2">2-dehydropantoate 2-reductase</fullName>
    </recommendedName>
</protein>
<gene>
    <name evidence="8" type="ORF">BECKLPF1236A_GA0070988_100255</name>
    <name evidence="9" type="ORF">BECKLPF1236C_GA0070990_100236</name>
</gene>
<dbReference type="SUPFAM" id="SSF48179">
    <property type="entry name" value="6-phosphogluconate dehydrogenase C-terminal domain-like"/>
    <property type="match status" value="1"/>
</dbReference>
<organism evidence="9">
    <name type="scientific">Candidatus Kentrum sp. LPFa</name>
    <dbReference type="NCBI Taxonomy" id="2126335"/>
    <lineage>
        <taxon>Bacteria</taxon>
        <taxon>Pseudomonadati</taxon>
        <taxon>Pseudomonadota</taxon>
        <taxon>Gammaproteobacteria</taxon>
        <taxon>Candidatus Kentrum</taxon>
    </lineage>
</organism>
<dbReference type="Pfam" id="PF02317">
    <property type="entry name" value="Octopine_DH"/>
    <property type="match status" value="1"/>
</dbReference>
<evidence type="ECO:0000259" key="6">
    <source>
        <dbReference type="Pfam" id="PF02317"/>
    </source>
</evidence>
<evidence type="ECO:0000256" key="3">
    <source>
        <dbReference type="ARBA" id="ARBA00022655"/>
    </source>
</evidence>
<dbReference type="PANTHER" id="PTHR38015:SF1">
    <property type="entry name" value="OPINE DEHYDROGENASE DOMAIN-CONTAINING PROTEIN"/>
    <property type="match status" value="1"/>
</dbReference>
<dbReference type="UniPathway" id="UPA00028">
    <property type="reaction ID" value="UER00004"/>
</dbReference>